<dbReference type="GO" id="GO:0019373">
    <property type="term" value="P:epoxygenase P450 pathway"/>
    <property type="evidence" value="ECO:0007669"/>
    <property type="project" value="TreeGrafter"/>
</dbReference>
<comment type="similarity">
    <text evidence="4">Belongs to the cytochrome P450 family.</text>
</comment>
<keyword evidence="10" id="KW-0408">Iron</keyword>
<dbReference type="GO" id="GO:0006805">
    <property type="term" value="P:xenobiotic metabolic process"/>
    <property type="evidence" value="ECO:0007669"/>
    <property type="project" value="TreeGrafter"/>
</dbReference>
<evidence type="ECO:0008006" key="15">
    <source>
        <dbReference type="Google" id="ProtNLM"/>
    </source>
</evidence>
<evidence type="ECO:0000256" key="1">
    <source>
        <dbReference type="ARBA" id="ARBA00001971"/>
    </source>
</evidence>
<protein>
    <recommendedName>
        <fullName evidence="15">Cytochrome P450</fullName>
    </recommendedName>
</protein>
<evidence type="ECO:0000256" key="10">
    <source>
        <dbReference type="ARBA" id="ARBA00023004"/>
    </source>
</evidence>
<evidence type="ECO:0000256" key="2">
    <source>
        <dbReference type="ARBA" id="ARBA00004174"/>
    </source>
</evidence>
<dbReference type="GeneTree" id="ENSGT00940000162064"/>
<dbReference type="AlphaFoldDB" id="A0A8C0JFW2"/>
<dbReference type="Ensembl" id="ENSCABT00000034822.1">
    <property type="protein sequence ID" value="ENSCABP00000031773.1"/>
    <property type="gene ID" value="ENSCABG00000023194.1"/>
</dbReference>
<dbReference type="InterPro" id="IPR036396">
    <property type="entry name" value="Cyt_P450_sf"/>
</dbReference>
<proteinExistence type="inferred from homology"/>
<organism evidence="13 14">
    <name type="scientific">Chelonoidis abingdonii</name>
    <name type="common">Abingdon island giant tortoise</name>
    <name type="synonym">Testudo abingdonii</name>
    <dbReference type="NCBI Taxonomy" id="106734"/>
    <lineage>
        <taxon>Eukaryota</taxon>
        <taxon>Metazoa</taxon>
        <taxon>Chordata</taxon>
        <taxon>Craniata</taxon>
        <taxon>Vertebrata</taxon>
        <taxon>Euteleostomi</taxon>
        <taxon>Archelosauria</taxon>
        <taxon>Testudinata</taxon>
        <taxon>Testudines</taxon>
        <taxon>Cryptodira</taxon>
        <taxon>Durocryptodira</taxon>
        <taxon>Testudinoidea</taxon>
        <taxon>Testudinidae</taxon>
        <taxon>Chelonoidis</taxon>
    </lineage>
</organism>
<evidence type="ECO:0000256" key="8">
    <source>
        <dbReference type="ARBA" id="ARBA00022848"/>
    </source>
</evidence>
<keyword evidence="14" id="KW-1185">Reference proteome</keyword>
<keyword evidence="6" id="KW-0479">Metal-binding</keyword>
<evidence type="ECO:0000256" key="11">
    <source>
        <dbReference type="ARBA" id="ARBA00023033"/>
    </source>
</evidence>
<dbReference type="PANTHER" id="PTHR24300">
    <property type="entry name" value="CYTOCHROME P450 508A4-RELATED"/>
    <property type="match status" value="1"/>
</dbReference>
<dbReference type="PANTHER" id="PTHR24300:SF424">
    <property type="entry name" value="CYTOCHROME P450"/>
    <property type="match status" value="1"/>
</dbReference>
<evidence type="ECO:0000256" key="9">
    <source>
        <dbReference type="ARBA" id="ARBA00023002"/>
    </source>
</evidence>
<dbReference type="InterPro" id="IPR050182">
    <property type="entry name" value="Cytochrome_P450_fam2"/>
</dbReference>
<keyword evidence="8" id="KW-0492">Microsome</keyword>
<dbReference type="InterPro" id="IPR001128">
    <property type="entry name" value="Cyt_P450"/>
</dbReference>
<dbReference type="SUPFAM" id="SSF48264">
    <property type="entry name" value="Cytochrome P450"/>
    <property type="match status" value="1"/>
</dbReference>
<keyword evidence="12" id="KW-0472">Membrane</keyword>
<dbReference type="OMA" id="HITIVNI"/>
<evidence type="ECO:0000313" key="14">
    <source>
        <dbReference type="Proteomes" id="UP000694404"/>
    </source>
</evidence>
<accession>A0A8C0JFW2</accession>
<evidence type="ECO:0000256" key="3">
    <source>
        <dbReference type="ARBA" id="ARBA00004406"/>
    </source>
</evidence>
<dbReference type="GO" id="GO:0005506">
    <property type="term" value="F:iron ion binding"/>
    <property type="evidence" value="ECO:0007669"/>
    <property type="project" value="InterPro"/>
</dbReference>
<reference evidence="13" key="2">
    <citation type="submission" date="2025-09" db="UniProtKB">
        <authorList>
            <consortium name="Ensembl"/>
        </authorList>
    </citation>
    <scope>IDENTIFICATION</scope>
</reference>
<evidence type="ECO:0000256" key="6">
    <source>
        <dbReference type="ARBA" id="ARBA00022723"/>
    </source>
</evidence>
<evidence type="ECO:0000256" key="4">
    <source>
        <dbReference type="ARBA" id="ARBA00010617"/>
    </source>
</evidence>
<dbReference type="Pfam" id="PF00067">
    <property type="entry name" value="p450"/>
    <property type="match status" value="1"/>
</dbReference>
<evidence type="ECO:0000256" key="5">
    <source>
        <dbReference type="ARBA" id="ARBA00022617"/>
    </source>
</evidence>
<keyword evidence="9" id="KW-0560">Oxidoreductase</keyword>
<dbReference type="GO" id="GO:0020037">
    <property type="term" value="F:heme binding"/>
    <property type="evidence" value="ECO:0007669"/>
    <property type="project" value="InterPro"/>
</dbReference>
<dbReference type="FunFam" id="1.10.630.10:FF:000238">
    <property type="entry name" value="Cytochrome P450 2A6"/>
    <property type="match status" value="1"/>
</dbReference>
<dbReference type="Proteomes" id="UP000694404">
    <property type="component" value="Unplaced"/>
</dbReference>
<keyword evidence="11" id="KW-0503">Monooxygenase</keyword>
<keyword evidence="7" id="KW-0256">Endoplasmic reticulum</keyword>
<name>A0A8C0JFW2_CHEAB</name>
<dbReference type="GO" id="GO:0016712">
    <property type="term" value="F:oxidoreductase activity, acting on paired donors, with incorporation or reduction of molecular oxygen, reduced flavin or flavoprotein as one donor, and incorporation of one atom of oxygen"/>
    <property type="evidence" value="ECO:0007669"/>
    <property type="project" value="TreeGrafter"/>
</dbReference>
<comment type="cofactor">
    <cofactor evidence="1">
        <name>heme</name>
        <dbReference type="ChEBI" id="CHEBI:30413"/>
    </cofactor>
</comment>
<sequence>SWALACSRFFLSGVILANGERWKQLRQFSVATLRSLGMGKRSLQERIAEEARCLVEEIRKTNGSPFDPSRPVSHAVGNVISSITFGDRFDHQDQTFLCLLDVIQNLFLELTSPWTQVSAMFPGIMRFLPGPHNRILQHVEVLHNFVTERVQRNQKTLDPGCPRDYIDAFLIKMEEEKQNPQSEFHTKNLTLSVVHLFFGGTEMVSATLRYGFLLLIKYPEVQEKVHQEIDGVVGRNRSPTAEDRSRMPYTHAVIHEIQRFSNIIPLGIPHAVLRDTQFRGYILPKVLSPELSANAPFTF</sequence>
<evidence type="ECO:0000313" key="13">
    <source>
        <dbReference type="Ensembl" id="ENSCABP00000031773.1"/>
    </source>
</evidence>
<dbReference type="Gene3D" id="1.10.630.10">
    <property type="entry name" value="Cytochrome P450"/>
    <property type="match status" value="1"/>
</dbReference>
<evidence type="ECO:0000256" key="12">
    <source>
        <dbReference type="ARBA" id="ARBA00023136"/>
    </source>
</evidence>
<keyword evidence="5" id="KW-0349">Heme</keyword>
<dbReference type="PRINTS" id="PR00463">
    <property type="entry name" value="EP450I"/>
</dbReference>
<evidence type="ECO:0000256" key="7">
    <source>
        <dbReference type="ARBA" id="ARBA00022824"/>
    </source>
</evidence>
<comment type="subcellular location">
    <subcellularLocation>
        <location evidence="3">Endoplasmic reticulum membrane</location>
        <topology evidence="3">Peripheral membrane protein</topology>
    </subcellularLocation>
    <subcellularLocation>
        <location evidence="2">Microsome membrane</location>
        <topology evidence="2">Peripheral membrane protein</topology>
    </subcellularLocation>
</comment>
<dbReference type="GO" id="GO:0005789">
    <property type="term" value="C:endoplasmic reticulum membrane"/>
    <property type="evidence" value="ECO:0007669"/>
    <property type="project" value="UniProtKB-SubCell"/>
</dbReference>
<dbReference type="InterPro" id="IPR002401">
    <property type="entry name" value="Cyt_P450_E_grp-I"/>
</dbReference>
<reference evidence="13" key="1">
    <citation type="submission" date="2025-08" db="UniProtKB">
        <authorList>
            <consortium name="Ensembl"/>
        </authorList>
    </citation>
    <scope>IDENTIFICATION</scope>
</reference>
<dbReference type="GO" id="GO:0008392">
    <property type="term" value="F:arachidonate epoxygenase activity"/>
    <property type="evidence" value="ECO:0007669"/>
    <property type="project" value="TreeGrafter"/>
</dbReference>